<evidence type="ECO:0000313" key="3">
    <source>
        <dbReference type="Proteomes" id="UP001363622"/>
    </source>
</evidence>
<keyword evidence="3" id="KW-1185">Reference proteome</keyword>
<name>A0ABR1KCT0_9PEZI</name>
<feature type="region of interest" description="Disordered" evidence="1">
    <location>
        <begin position="153"/>
        <end position="235"/>
    </location>
</feature>
<evidence type="ECO:0000313" key="2">
    <source>
        <dbReference type="EMBL" id="KAK7511354.1"/>
    </source>
</evidence>
<feature type="region of interest" description="Disordered" evidence="1">
    <location>
        <begin position="264"/>
        <end position="317"/>
    </location>
</feature>
<feature type="compositionally biased region" description="Basic and acidic residues" evidence="1">
    <location>
        <begin position="94"/>
        <end position="105"/>
    </location>
</feature>
<proteinExistence type="predicted"/>
<sequence length="451" mass="51919">MVELRNGKQADQMGIHQHAQAHHYANVDAHANAKRKDSLAYEHGLGNQPVSHVDAGDDLPRILEEIGEEERRQEQEQQQKQQQQQFENWSTDNHGFDSDDFEHHQQHGQLSLPQDFHDNIQSIPQKRAHSDIALLNFDDDDIQALDGEKMKKLDGIDEQEEQKLEDMLKDQGSKGGEKQVKVDGEKTESTMATYTGPSLDADGMEHQVPIQPPDRRPTPGRINNPRAVNEEGAVPMYSRGVVDEFPWKTDPNYSRRSYMSIDEHGMFHDDEDAPEGPPKKKGRHNNPDRLKWEEEQPMADPNRSSHAYHLCASRGPNGPPTYDSAGYLLDYEKCVDYTRPKPYNKNTMMNRTNRSLERSKQEQEKMAHLFFESDAVPKDKQSSQQVDHWRDRVSKDLGVPWHTIGVEKFEEWDRKGFPKAGKNEYERFEKEEEDRMMELLSGGAYRAGPKA</sequence>
<feature type="region of interest" description="Disordered" evidence="1">
    <location>
        <begin position="44"/>
        <end position="124"/>
    </location>
</feature>
<feature type="compositionally biased region" description="Basic and acidic residues" evidence="1">
    <location>
        <begin position="285"/>
        <end position="294"/>
    </location>
</feature>
<feature type="compositionally biased region" description="Low complexity" evidence="1">
    <location>
        <begin position="78"/>
        <end position="87"/>
    </location>
</feature>
<feature type="compositionally biased region" description="Basic and acidic residues" evidence="1">
    <location>
        <begin position="54"/>
        <end position="77"/>
    </location>
</feature>
<reference evidence="2 3" key="1">
    <citation type="submission" date="2024-04" db="EMBL/GenBank/DDBJ databases">
        <title>Phyllosticta paracitricarpa is synonymous to the EU quarantine fungus P. citricarpa based on phylogenomic analyses.</title>
        <authorList>
            <consortium name="Lawrence Berkeley National Laboratory"/>
            <person name="Van Ingen-Buijs V.A."/>
            <person name="Van Westerhoven A.C."/>
            <person name="Haridas S."/>
            <person name="Skiadas P."/>
            <person name="Martin F."/>
            <person name="Groenewald J.Z."/>
            <person name="Crous P.W."/>
            <person name="Seidl M.F."/>
        </authorList>
    </citation>
    <scope>NUCLEOTIDE SEQUENCE [LARGE SCALE GENOMIC DNA]</scope>
    <source>
        <strain evidence="2 3">CBS 123371</strain>
    </source>
</reference>
<feature type="region of interest" description="Disordered" evidence="1">
    <location>
        <begin position="340"/>
        <end position="364"/>
    </location>
</feature>
<feature type="compositionally biased region" description="Basic and acidic residues" evidence="1">
    <location>
        <begin position="153"/>
        <end position="188"/>
    </location>
</feature>
<organism evidence="2 3">
    <name type="scientific">Phyllosticta citriasiana</name>
    <dbReference type="NCBI Taxonomy" id="595635"/>
    <lineage>
        <taxon>Eukaryota</taxon>
        <taxon>Fungi</taxon>
        <taxon>Dikarya</taxon>
        <taxon>Ascomycota</taxon>
        <taxon>Pezizomycotina</taxon>
        <taxon>Dothideomycetes</taxon>
        <taxon>Dothideomycetes incertae sedis</taxon>
        <taxon>Botryosphaeriales</taxon>
        <taxon>Phyllostictaceae</taxon>
        <taxon>Phyllosticta</taxon>
    </lineage>
</organism>
<dbReference type="EMBL" id="JBBPHU010000012">
    <property type="protein sequence ID" value="KAK7511354.1"/>
    <property type="molecule type" value="Genomic_DNA"/>
</dbReference>
<feature type="compositionally biased region" description="Basic and acidic residues" evidence="1">
    <location>
        <begin position="354"/>
        <end position="364"/>
    </location>
</feature>
<dbReference type="Proteomes" id="UP001363622">
    <property type="component" value="Unassembled WGS sequence"/>
</dbReference>
<evidence type="ECO:0000256" key="1">
    <source>
        <dbReference type="SAM" id="MobiDB-lite"/>
    </source>
</evidence>
<comment type="caution">
    <text evidence="2">The sequence shown here is derived from an EMBL/GenBank/DDBJ whole genome shotgun (WGS) entry which is preliminary data.</text>
</comment>
<gene>
    <name evidence="2" type="ORF">IWZ03DRAFT_58602</name>
</gene>
<accession>A0ABR1KCT0</accession>
<protein>
    <submittedName>
        <fullName evidence="2">Uncharacterized protein</fullName>
    </submittedName>
</protein>
<feature type="compositionally biased region" description="Polar residues" evidence="1">
    <location>
        <begin position="344"/>
        <end position="353"/>
    </location>
</feature>